<keyword evidence="15" id="KW-1185">Reference proteome</keyword>
<keyword evidence="9" id="KW-0010">Activator</keyword>
<keyword evidence="2" id="KW-0963">Cytoplasm</keyword>
<dbReference type="PRINTS" id="PR01590">
    <property type="entry name" value="HTHFIS"/>
</dbReference>
<feature type="modified residue" description="4-aspartylphosphate" evidence="11">
    <location>
        <position position="65"/>
    </location>
</feature>
<dbReference type="AlphaFoldDB" id="A0A6V8N9S4"/>
<keyword evidence="4" id="KW-0547">Nucleotide-binding</keyword>
<evidence type="ECO:0000256" key="8">
    <source>
        <dbReference type="ARBA" id="ARBA00023125"/>
    </source>
</evidence>
<dbReference type="SMART" id="SM00448">
    <property type="entry name" value="REC"/>
    <property type="match status" value="1"/>
</dbReference>
<name>A0A6V8N9S4_9BACT</name>
<dbReference type="GO" id="GO:0005737">
    <property type="term" value="C:cytoplasm"/>
    <property type="evidence" value="ECO:0007669"/>
    <property type="project" value="UniProtKB-SubCell"/>
</dbReference>
<dbReference type="CDD" id="cd00009">
    <property type="entry name" value="AAA"/>
    <property type="match status" value="1"/>
</dbReference>
<comment type="subcellular location">
    <subcellularLocation>
        <location evidence="1">Cytoplasm</location>
    </subcellularLocation>
</comment>
<dbReference type="PROSITE" id="PS00688">
    <property type="entry name" value="SIGMA54_INTERACT_3"/>
    <property type="match status" value="1"/>
</dbReference>
<dbReference type="PROSITE" id="PS00676">
    <property type="entry name" value="SIGMA54_INTERACT_2"/>
    <property type="match status" value="1"/>
</dbReference>
<dbReference type="InterPro" id="IPR025943">
    <property type="entry name" value="Sigma_54_int_dom_ATP-bd_2"/>
</dbReference>
<dbReference type="InterPro" id="IPR009057">
    <property type="entry name" value="Homeodomain-like_sf"/>
</dbReference>
<protein>
    <submittedName>
        <fullName evidence="14">Sigma-54-dependent Fis family transcriptional regulator</fullName>
    </submittedName>
</protein>
<dbReference type="InterPro" id="IPR001789">
    <property type="entry name" value="Sig_transdc_resp-reg_receiver"/>
</dbReference>
<dbReference type="SUPFAM" id="SSF52172">
    <property type="entry name" value="CheY-like"/>
    <property type="match status" value="1"/>
</dbReference>
<dbReference type="PROSITE" id="PS50110">
    <property type="entry name" value="RESPONSE_REGULATORY"/>
    <property type="match status" value="1"/>
</dbReference>
<evidence type="ECO:0000256" key="1">
    <source>
        <dbReference type="ARBA" id="ARBA00004496"/>
    </source>
</evidence>
<keyword evidence="10" id="KW-0804">Transcription</keyword>
<dbReference type="Pfam" id="PF00072">
    <property type="entry name" value="Response_reg"/>
    <property type="match status" value="1"/>
</dbReference>
<dbReference type="Gene3D" id="3.40.50.300">
    <property type="entry name" value="P-loop containing nucleotide triphosphate hydrolases"/>
    <property type="match status" value="1"/>
</dbReference>
<dbReference type="Gene3D" id="1.10.8.60">
    <property type="match status" value="1"/>
</dbReference>
<dbReference type="GO" id="GO:0006355">
    <property type="term" value="P:regulation of DNA-templated transcription"/>
    <property type="evidence" value="ECO:0007669"/>
    <property type="project" value="InterPro"/>
</dbReference>
<evidence type="ECO:0000256" key="4">
    <source>
        <dbReference type="ARBA" id="ARBA00022741"/>
    </source>
</evidence>
<evidence type="ECO:0000256" key="3">
    <source>
        <dbReference type="ARBA" id="ARBA00022553"/>
    </source>
</evidence>
<evidence type="ECO:0000313" key="15">
    <source>
        <dbReference type="Proteomes" id="UP000587586"/>
    </source>
</evidence>
<dbReference type="Pfam" id="PF25601">
    <property type="entry name" value="AAA_lid_14"/>
    <property type="match status" value="1"/>
</dbReference>
<dbReference type="InterPro" id="IPR003593">
    <property type="entry name" value="AAA+_ATPase"/>
</dbReference>
<gene>
    <name evidence="14" type="ORF">GMLC_18420</name>
</gene>
<dbReference type="Pfam" id="PF02954">
    <property type="entry name" value="HTH_8"/>
    <property type="match status" value="1"/>
</dbReference>
<dbReference type="GO" id="GO:0043565">
    <property type="term" value="F:sequence-specific DNA binding"/>
    <property type="evidence" value="ECO:0007669"/>
    <property type="project" value="InterPro"/>
</dbReference>
<dbReference type="InterPro" id="IPR027417">
    <property type="entry name" value="P-loop_NTPase"/>
</dbReference>
<keyword evidence="6" id="KW-0902">Two-component regulatory system</keyword>
<evidence type="ECO:0000256" key="9">
    <source>
        <dbReference type="ARBA" id="ARBA00023159"/>
    </source>
</evidence>
<evidence type="ECO:0000256" key="7">
    <source>
        <dbReference type="ARBA" id="ARBA00023015"/>
    </source>
</evidence>
<dbReference type="Proteomes" id="UP000587586">
    <property type="component" value="Unassembled WGS sequence"/>
</dbReference>
<dbReference type="PANTHER" id="PTHR32071:SF17">
    <property type="entry name" value="TRANSCRIPTIONAL REGULATOR (NTRC FAMILY)"/>
    <property type="match status" value="1"/>
</dbReference>
<dbReference type="CDD" id="cd17550">
    <property type="entry name" value="REC_NtrX-like"/>
    <property type="match status" value="1"/>
</dbReference>
<dbReference type="SUPFAM" id="SSF52540">
    <property type="entry name" value="P-loop containing nucleoside triphosphate hydrolases"/>
    <property type="match status" value="1"/>
</dbReference>
<dbReference type="Gene3D" id="1.10.10.60">
    <property type="entry name" value="Homeodomain-like"/>
    <property type="match status" value="1"/>
</dbReference>
<evidence type="ECO:0000256" key="5">
    <source>
        <dbReference type="ARBA" id="ARBA00022840"/>
    </source>
</evidence>
<evidence type="ECO:0000313" key="14">
    <source>
        <dbReference type="EMBL" id="GFO68263.1"/>
    </source>
</evidence>
<organism evidence="14 15">
    <name type="scientific">Geomonas limicola</name>
    <dbReference type="NCBI Taxonomy" id="2740186"/>
    <lineage>
        <taxon>Bacteria</taxon>
        <taxon>Pseudomonadati</taxon>
        <taxon>Thermodesulfobacteriota</taxon>
        <taxon>Desulfuromonadia</taxon>
        <taxon>Geobacterales</taxon>
        <taxon>Geobacteraceae</taxon>
        <taxon>Geomonas</taxon>
    </lineage>
</organism>
<evidence type="ECO:0000256" key="11">
    <source>
        <dbReference type="PROSITE-ProRule" id="PRU00169"/>
    </source>
</evidence>
<feature type="domain" description="Sigma-54 factor interaction" evidence="12">
    <location>
        <begin position="152"/>
        <end position="381"/>
    </location>
</feature>
<dbReference type="SMART" id="SM00382">
    <property type="entry name" value="AAA"/>
    <property type="match status" value="1"/>
</dbReference>
<feature type="domain" description="Response regulatory" evidence="13">
    <location>
        <begin position="16"/>
        <end position="130"/>
    </location>
</feature>
<dbReference type="FunFam" id="1.10.8.60:FF:000014">
    <property type="entry name" value="DNA-binding transcriptional regulator NtrC"/>
    <property type="match status" value="1"/>
</dbReference>
<dbReference type="FunFam" id="3.40.50.300:FF:000006">
    <property type="entry name" value="DNA-binding transcriptional regulator NtrC"/>
    <property type="match status" value="1"/>
</dbReference>
<sequence length="470" mass="52908">MRLDPGLQGPTTMTDTILIVDDEEGIRSSLAGILEDEGYRTVCAADGFEALALCKRELPGLVLLDIWMPRMDGLETLKQLKEQHPELNVIMMSGHGTIETAVKSTKLGAYDFIEKPLSLEKVVVTVENALAMTRLKEENASLRGMVLKSHEMIGSSAAMQRLKEQIEMVAPTNASVLITGENGTGKELVARSVHYLSQRRDKPFIEINCAAIPEELIESELFGHERGAFTGAVSQKKGKFDLADGGTLFLDEIGDMSLKTQAKVLRILQEKKFERVGGTRTLEVDVRVVAATNKHLEEEIRNGAFREDLYYRLNVVPFKVPALRERRDDIPLLAEYFLNAYCNREGRELKRIVPDAMEALRRYDWPGNVRELKNIVERLVIMTSGGTITVNHLPDYFRGEPGGREAGGGRLDSVLELSSLREAREEFEKEFIIQKLEEHDWNVSRTAEAIELERSNLHRKIKSYGIDIKK</sequence>
<proteinExistence type="predicted"/>
<evidence type="ECO:0000259" key="13">
    <source>
        <dbReference type="PROSITE" id="PS50110"/>
    </source>
</evidence>
<dbReference type="Pfam" id="PF00158">
    <property type="entry name" value="Sigma54_activat"/>
    <property type="match status" value="1"/>
</dbReference>
<dbReference type="GO" id="GO:0000160">
    <property type="term" value="P:phosphorelay signal transduction system"/>
    <property type="evidence" value="ECO:0007669"/>
    <property type="project" value="UniProtKB-KW"/>
</dbReference>
<dbReference type="EMBL" id="BLXZ01000003">
    <property type="protein sequence ID" value="GFO68263.1"/>
    <property type="molecule type" value="Genomic_DNA"/>
</dbReference>
<evidence type="ECO:0000256" key="10">
    <source>
        <dbReference type="ARBA" id="ARBA00023163"/>
    </source>
</evidence>
<dbReference type="PROSITE" id="PS50045">
    <property type="entry name" value="SIGMA54_INTERACT_4"/>
    <property type="match status" value="1"/>
</dbReference>
<dbReference type="InterPro" id="IPR002197">
    <property type="entry name" value="HTH_Fis"/>
</dbReference>
<dbReference type="SUPFAM" id="SSF46689">
    <property type="entry name" value="Homeodomain-like"/>
    <property type="match status" value="1"/>
</dbReference>
<accession>A0A6V8N9S4</accession>
<keyword evidence="8" id="KW-0238">DNA-binding</keyword>
<evidence type="ECO:0000256" key="2">
    <source>
        <dbReference type="ARBA" id="ARBA00022490"/>
    </source>
</evidence>
<evidence type="ECO:0000259" key="12">
    <source>
        <dbReference type="PROSITE" id="PS50045"/>
    </source>
</evidence>
<keyword evidence="7" id="KW-0805">Transcription regulation</keyword>
<dbReference type="InterPro" id="IPR002078">
    <property type="entry name" value="Sigma_54_int"/>
</dbReference>
<dbReference type="FunFam" id="3.40.50.2300:FF:000018">
    <property type="entry name" value="DNA-binding transcriptional regulator NtrC"/>
    <property type="match status" value="1"/>
</dbReference>
<comment type="caution">
    <text evidence="14">The sequence shown here is derived from an EMBL/GenBank/DDBJ whole genome shotgun (WGS) entry which is preliminary data.</text>
</comment>
<reference evidence="15" key="1">
    <citation type="submission" date="2020-06" db="EMBL/GenBank/DDBJ databases">
        <title>Draft genomic sequecing of Geomonas sp. Red745.</title>
        <authorList>
            <person name="Itoh H."/>
            <person name="Xu Z.X."/>
            <person name="Ushijima N."/>
            <person name="Masuda Y."/>
            <person name="Shiratori Y."/>
            <person name="Senoo K."/>
        </authorList>
    </citation>
    <scope>NUCLEOTIDE SEQUENCE [LARGE SCALE GENOMIC DNA]</scope>
    <source>
        <strain evidence="15">Red745</strain>
    </source>
</reference>
<dbReference type="PANTHER" id="PTHR32071">
    <property type="entry name" value="TRANSCRIPTIONAL REGULATORY PROTEIN"/>
    <property type="match status" value="1"/>
</dbReference>
<keyword evidence="3 11" id="KW-0597">Phosphoprotein</keyword>
<keyword evidence="5" id="KW-0067">ATP-binding</keyword>
<dbReference type="InterPro" id="IPR058031">
    <property type="entry name" value="AAA_lid_NorR"/>
</dbReference>
<dbReference type="InterPro" id="IPR025944">
    <property type="entry name" value="Sigma_54_int_dom_CS"/>
</dbReference>
<dbReference type="InterPro" id="IPR011006">
    <property type="entry name" value="CheY-like_superfamily"/>
</dbReference>
<evidence type="ECO:0000256" key="6">
    <source>
        <dbReference type="ARBA" id="ARBA00023012"/>
    </source>
</evidence>
<dbReference type="GO" id="GO:0005524">
    <property type="term" value="F:ATP binding"/>
    <property type="evidence" value="ECO:0007669"/>
    <property type="project" value="UniProtKB-KW"/>
</dbReference>
<dbReference type="Gene3D" id="3.40.50.2300">
    <property type="match status" value="1"/>
</dbReference>